<dbReference type="PANTHER" id="PTHR12428">
    <property type="entry name" value="OXA1"/>
    <property type="match status" value="1"/>
</dbReference>
<dbReference type="GO" id="GO:0051205">
    <property type="term" value="P:protein insertion into membrane"/>
    <property type="evidence" value="ECO:0007669"/>
    <property type="project" value="TreeGrafter"/>
</dbReference>
<keyword evidence="8" id="KW-0143">Chaperone</keyword>
<evidence type="ECO:0000256" key="5">
    <source>
        <dbReference type="ARBA" id="ARBA00022927"/>
    </source>
</evidence>
<dbReference type="InterPro" id="IPR047196">
    <property type="entry name" value="YidC_ALB_C"/>
</dbReference>
<feature type="transmembrane region" description="Helical" evidence="10">
    <location>
        <begin position="163"/>
        <end position="181"/>
    </location>
</feature>
<dbReference type="PANTHER" id="PTHR12428:SF65">
    <property type="entry name" value="CYTOCHROME C OXIDASE ASSEMBLY PROTEIN COX18, MITOCHONDRIAL"/>
    <property type="match status" value="1"/>
</dbReference>
<comment type="similarity">
    <text evidence="9">Belongs to the OXA1/ALB3/YidC family.</text>
</comment>
<dbReference type="AlphaFoldDB" id="A0A4R2RPR8"/>
<accession>A0A4R2RPR8</accession>
<organism evidence="12 13">
    <name type="scientific">Baia soyae</name>
    <dbReference type="NCBI Taxonomy" id="1544746"/>
    <lineage>
        <taxon>Bacteria</taxon>
        <taxon>Bacillati</taxon>
        <taxon>Bacillota</taxon>
        <taxon>Bacilli</taxon>
        <taxon>Bacillales</taxon>
        <taxon>Thermoactinomycetaceae</taxon>
        <taxon>Baia</taxon>
    </lineage>
</organism>
<evidence type="ECO:0000256" key="9">
    <source>
        <dbReference type="RuleBase" id="RU003945"/>
    </source>
</evidence>
<dbReference type="EMBL" id="SLXV01000027">
    <property type="protein sequence ID" value="TCP66080.1"/>
    <property type="molecule type" value="Genomic_DNA"/>
</dbReference>
<keyword evidence="2" id="KW-0813">Transport</keyword>
<dbReference type="PROSITE" id="PS51257">
    <property type="entry name" value="PROKAR_LIPOPROTEIN"/>
    <property type="match status" value="1"/>
</dbReference>
<keyword evidence="6 10" id="KW-1133">Transmembrane helix</keyword>
<evidence type="ECO:0000259" key="11">
    <source>
        <dbReference type="Pfam" id="PF02096"/>
    </source>
</evidence>
<keyword evidence="3" id="KW-1003">Cell membrane</keyword>
<evidence type="ECO:0000256" key="4">
    <source>
        <dbReference type="ARBA" id="ARBA00022692"/>
    </source>
</evidence>
<dbReference type="PRINTS" id="PR00701">
    <property type="entry name" value="60KDINNERMP"/>
</dbReference>
<feature type="transmembrane region" description="Helical" evidence="10">
    <location>
        <begin position="53"/>
        <end position="76"/>
    </location>
</feature>
<gene>
    <name evidence="12" type="ORF">EDD57_12715</name>
</gene>
<comment type="caution">
    <text evidence="12">The sequence shown here is derived from an EMBL/GenBank/DDBJ whole genome shotgun (WGS) entry which is preliminary data.</text>
</comment>
<evidence type="ECO:0000256" key="2">
    <source>
        <dbReference type="ARBA" id="ARBA00022448"/>
    </source>
</evidence>
<dbReference type="GO" id="GO:0005886">
    <property type="term" value="C:plasma membrane"/>
    <property type="evidence" value="ECO:0007669"/>
    <property type="project" value="UniProtKB-SubCell"/>
</dbReference>
<feature type="transmembrane region" description="Helical" evidence="10">
    <location>
        <begin position="208"/>
        <end position="231"/>
    </location>
</feature>
<evidence type="ECO:0000256" key="8">
    <source>
        <dbReference type="ARBA" id="ARBA00023186"/>
    </source>
</evidence>
<dbReference type="CDD" id="cd20070">
    <property type="entry name" value="5TM_YidC_Alb3"/>
    <property type="match status" value="1"/>
</dbReference>
<evidence type="ECO:0000313" key="13">
    <source>
        <dbReference type="Proteomes" id="UP000294746"/>
    </source>
</evidence>
<dbReference type="Proteomes" id="UP000294746">
    <property type="component" value="Unassembled WGS sequence"/>
</dbReference>
<evidence type="ECO:0000256" key="1">
    <source>
        <dbReference type="ARBA" id="ARBA00004651"/>
    </source>
</evidence>
<dbReference type="GO" id="GO:0015031">
    <property type="term" value="P:protein transport"/>
    <property type="evidence" value="ECO:0007669"/>
    <property type="project" value="UniProtKB-KW"/>
</dbReference>
<reference evidence="12 13" key="1">
    <citation type="submission" date="2019-03" db="EMBL/GenBank/DDBJ databases">
        <title>Genomic Encyclopedia of Type Strains, Phase IV (KMG-IV): sequencing the most valuable type-strain genomes for metagenomic binning, comparative biology and taxonomic classification.</title>
        <authorList>
            <person name="Goeker M."/>
        </authorList>
    </citation>
    <scope>NUCLEOTIDE SEQUENCE [LARGE SCALE GENOMIC DNA]</scope>
    <source>
        <strain evidence="12 13">DSM 46831</strain>
    </source>
</reference>
<dbReference type="Pfam" id="PF02096">
    <property type="entry name" value="60KD_IMP"/>
    <property type="match status" value="1"/>
</dbReference>
<evidence type="ECO:0000256" key="7">
    <source>
        <dbReference type="ARBA" id="ARBA00023136"/>
    </source>
</evidence>
<dbReference type="RefSeq" id="WP_243649502.1">
    <property type="nucleotide sequence ID" value="NZ_SLXV01000027.1"/>
</dbReference>
<keyword evidence="4 9" id="KW-0812">Transmembrane</keyword>
<keyword evidence="5" id="KW-0653">Protein transport</keyword>
<dbReference type="NCBIfam" id="TIGR03592">
    <property type="entry name" value="yidC_oxa1_cterm"/>
    <property type="match status" value="1"/>
</dbReference>
<evidence type="ECO:0000256" key="10">
    <source>
        <dbReference type="SAM" id="Phobius"/>
    </source>
</evidence>
<dbReference type="GO" id="GO:0032977">
    <property type="term" value="F:membrane insertase activity"/>
    <property type="evidence" value="ECO:0007669"/>
    <property type="project" value="InterPro"/>
</dbReference>
<name>A0A4R2RPR8_9BACL</name>
<comment type="subcellular location">
    <subcellularLocation>
        <location evidence="1">Cell membrane</location>
        <topology evidence="1">Multi-pass membrane protein</topology>
    </subcellularLocation>
    <subcellularLocation>
        <location evidence="9">Membrane</location>
        <topology evidence="9">Multi-pass membrane protein</topology>
    </subcellularLocation>
</comment>
<dbReference type="InterPro" id="IPR001708">
    <property type="entry name" value="YidC/ALB3/OXA1/COX18"/>
</dbReference>
<evidence type="ECO:0000256" key="3">
    <source>
        <dbReference type="ARBA" id="ARBA00022475"/>
    </source>
</evidence>
<sequence length="256" mass="29293">MSKKARSLLAIGMMILVLTGCSTNTKLDPEHSWWDRYFIVPLSDLLDLLHSLIGSYGLAILALTLIIRFAILPIAWKQQKSMMGMQKIQPELTQLREKHKKDPQKMQQEMMRLYRENNVNPAMGCLPLLLQMPVFFALYQSIAKNPHLSGADFLYLKLGAPDPYHILPILAAVATFLQMHISTQQASPSAVDNPQAQMMQTQMKMMKWIFPVFTLIATMNFASALGLYWFFSSSFSVVQTIWFNNYKKKLELADQK</sequence>
<protein>
    <submittedName>
        <fullName evidence="12">YidC/Oxa1 family membrane protein insertase</fullName>
    </submittedName>
</protein>
<feature type="transmembrane region" description="Helical" evidence="10">
    <location>
        <begin position="119"/>
        <end position="143"/>
    </location>
</feature>
<keyword evidence="7 10" id="KW-0472">Membrane</keyword>
<evidence type="ECO:0000313" key="12">
    <source>
        <dbReference type="EMBL" id="TCP66080.1"/>
    </source>
</evidence>
<evidence type="ECO:0000256" key="6">
    <source>
        <dbReference type="ARBA" id="ARBA00022989"/>
    </source>
</evidence>
<dbReference type="InterPro" id="IPR028055">
    <property type="entry name" value="YidC/Oxa/ALB_C"/>
</dbReference>
<proteinExistence type="inferred from homology"/>
<feature type="domain" description="Membrane insertase YidC/Oxa/ALB C-terminal" evidence="11">
    <location>
        <begin position="56"/>
        <end position="244"/>
    </location>
</feature>
<keyword evidence="13" id="KW-1185">Reference proteome</keyword>